<evidence type="ECO:0000313" key="4">
    <source>
        <dbReference type="EMBL" id="PKF68554.1"/>
    </source>
</evidence>
<dbReference type="NCBIfam" id="TIGR04539">
    <property type="entry name" value="tRNA_cyclodipep"/>
    <property type="match status" value="1"/>
</dbReference>
<dbReference type="Gene3D" id="3.40.50.11710">
    <property type="entry name" value="Cyclodipeptide synthase"/>
    <property type="match status" value="1"/>
</dbReference>
<sequence length="123" mass="13906">MLISDHLGNKQYLPLRERAVLEYEINPEFQAICQKMSIKAALSRLQAKGSTTPPDIAKAVTYIFDEIPAYTHSAKIFDYPSATLSYPSPWPVGDFIEPHPTSLNRDPNSHFSVLDFPMEETHV</sequence>
<reference evidence="4 5" key="1">
    <citation type="submission" date="2017-12" db="EMBL/GenBank/DDBJ databases">
        <title>Corynebacterium mastitidis 16-1433 Genome.</title>
        <authorList>
            <person name="Gulvik C.A."/>
        </authorList>
    </citation>
    <scope>NUCLEOTIDE SEQUENCE [LARGE SCALE GENOMIC DNA]</scope>
    <source>
        <strain evidence="4 5">16-1433</strain>
    </source>
</reference>
<keyword evidence="2" id="KW-0808">Transferase</keyword>
<accession>A0A2N0X777</accession>
<gene>
    <name evidence="4" type="ORF">CXB45_06575</name>
</gene>
<evidence type="ECO:0000256" key="3">
    <source>
        <dbReference type="ARBA" id="ARBA00030771"/>
    </source>
</evidence>
<dbReference type="InterPro" id="IPR030903">
    <property type="entry name" value="CDPS"/>
</dbReference>
<comment type="caution">
    <text evidence="4">The sequence shown here is derived from an EMBL/GenBank/DDBJ whole genome shotgun (WGS) entry which is preliminary data.</text>
</comment>
<dbReference type="EMBL" id="PJAF01000016">
    <property type="protein sequence ID" value="PKF68554.1"/>
    <property type="molecule type" value="Genomic_DNA"/>
</dbReference>
<evidence type="ECO:0000256" key="1">
    <source>
        <dbReference type="ARBA" id="ARBA00006034"/>
    </source>
</evidence>
<dbReference type="OrthoDB" id="2895472at2"/>
<dbReference type="GO" id="GO:0016755">
    <property type="term" value="F:aminoacyltransferase activity"/>
    <property type="evidence" value="ECO:0007669"/>
    <property type="project" value="InterPro"/>
</dbReference>
<protein>
    <recommendedName>
        <fullName evidence="3">Cyclodipeptide synthase</fullName>
    </recommendedName>
</protein>
<dbReference type="Proteomes" id="UP000233249">
    <property type="component" value="Unassembled WGS sequence"/>
</dbReference>
<dbReference type="Pfam" id="PF16715">
    <property type="entry name" value="CDPS"/>
    <property type="match status" value="1"/>
</dbReference>
<proteinExistence type="inferred from homology"/>
<evidence type="ECO:0000313" key="5">
    <source>
        <dbReference type="Proteomes" id="UP000233249"/>
    </source>
</evidence>
<dbReference type="InterPro" id="IPR038622">
    <property type="entry name" value="CDPS_sf"/>
</dbReference>
<dbReference type="AlphaFoldDB" id="A0A2N0X777"/>
<name>A0A2N0X777_9CORY</name>
<evidence type="ECO:0000256" key="2">
    <source>
        <dbReference type="ARBA" id="ARBA00022679"/>
    </source>
</evidence>
<organism evidence="4 5">
    <name type="scientific">Corynebacterium mastitidis</name>
    <dbReference type="NCBI Taxonomy" id="161890"/>
    <lineage>
        <taxon>Bacteria</taxon>
        <taxon>Bacillati</taxon>
        <taxon>Actinomycetota</taxon>
        <taxon>Actinomycetes</taxon>
        <taxon>Mycobacteriales</taxon>
        <taxon>Corynebacteriaceae</taxon>
        <taxon>Corynebacterium</taxon>
    </lineage>
</organism>
<comment type="similarity">
    <text evidence="1">Belongs to the CDPS family.</text>
</comment>